<dbReference type="KEGG" id="abas:ACPOL_1613"/>
<proteinExistence type="predicted"/>
<dbReference type="RefSeq" id="WP_114206486.1">
    <property type="nucleotide sequence ID" value="NZ_CP030840.1"/>
</dbReference>
<dbReference type="SUPFAM" id="SSF101898">
    <property type="entry name" value="NHL repeat"/>
    <property type="match status" value="1"/>
</dbReference>
<protein>
    <submittedName>
        <fullName evidence="1">Cell surface protein</fullName>
    </submittedName>
</protein>
<reference evidence="1 2" key="1">
    <citation type="journal article" date="2018" name="Front. Microbiol.">
        <title>Hydrolytic Capabilities as a Key to Environmental Success: Chitinolytic and Cellulolytic Acidobacteria From Acidic Sub-arctic Soils and Boreal Peatlands.</title>
        <authorList>
            <person name="Belova S.E."/>
            <person name="Ravin N.V."/>
            <person name="Pankratov T.A."/>
            <person name="Rakitin A.L."/>
            <person name="Ivanova A.A."/>
            <person name="Beletsky A.V."/>
            <person name="Mardanov A.V."/>
            <person name="Sinninghe Damste J.S."/>
            <person name="Dedysh S.N."/>
        </authorList>
    </citation>
    <scope>NUCLEOTIDE SEQUENCE [LARGE SCALE GENOMIC DNA]</scope>
    <source>
        <strain evidence="1 2">SBC82</strain>
    </source>
</reference>
<gene>
    <name evidence="1" type="ORF">ACPOL_1613</name>
</gene>
<keyword evidence="2" id="KW-1185">Reference proteome</keyword>
<dbReference type="InterPro" id="IPR011042">
    <property type="entry name" value="6-blade_b-propeller_TolB-like"/>
</dbReference>
<dbReference type="OrthoDB" id="98296at2"/>
<accession>A0A2Z5FVP1</accession>
<dbReference type="InterPro" id="IPR052918">
    <property type="entry name" value="Motility_Chemotaxis_Reg"/>
</dbReference>
<evidence type="ECO:0000313" key="1">
    <source>
        <dbReference type="EMBL" id="AXC10959.1"/>
    </source>
</evidence>
<evidence type="ECO:0000313" key="2">
    <source>
        <dbReference type="Proteomes" id="UP000253606"/>
    </source>
</evidence>
<dbReference type="Proteomes" id="UP000253606">
    <property type="component" value="Chromosome"/>
</dbReference>
<organism evidence="1 2">
    <name type="scientific">Acidisarcina polymorpha</name>
    <dbReference type="NCBI Taxonomy" id="2211140"/>
    <lineage>
        <taxon>Bacteria</taxon>
        <taxon>Pseudomonadati</taxon>
        <taxon>Acidobacteriota</taxon>
        <taxon>Terriglobia</taxon>
        <taxon>Terriglobales</taxon>
        <taxon>Acidobacteriaceae</taxon>
        <taxon>Acidisarcina</taxon>
    </lineage>
</organism>
<sequence length="186" mass="19164">MNASGTAAEYATYLSGSGGNNDQDGTSSETAESIAVDAEGEAYVLGSTSSVDFPTTSGVIQPTLPMSGGLGYNVEAFITKLNPTGSGLVWSTFFGEYGFARPRGIALDASKNVYITGSVAFLGFFNGYIPFPTTPASFQPLLPAPYTGFVSKLNPTASALVYSTFLGGSDTDTAEAIVVDESVVLT</sequence>
<dbReference type="PANTHER" id="PTHR35580">
    <property type="entry name" value="CELL SURFACE GLYCOPROTEIN (S-LAYER PROTEIN)-LIKE PROTEIN"/>
    <property type="match status" value="1"/>
</dbReference>
<dbReference type="Gene3D" id="2.120.10.30">
    <property type="entry name" value="TolB, C-terminal domain"/>
    <property type="match status" value="1"/>
</dbReference>
<dbReference type="AlphaFoldDB" id="A0A2Z5FVP1"/>
<dbReference type="PANTHER" id="PTHR35580:SF1">
    <property type="entry name" value="PHYTASE-LIKE DOMAIN-CONTAINING PROTEIN"/>
    <property type="match status" value="1"/>
</dbReference>
<name>A0A2Z5FVP1_9BACT</name>
<dbReference type="EMBL" id="CP030840">
    <property type="protein sequence ID" value="AXC10959.1"/>
    <property type="molecule type" value="Genomic_DNA"/>
</dbReference>